<protein>
    <submittedName>
        <fullName evidence="2">Uncharacterized protein</fullName>
    </submittedName>
</protein>
<organism evidence="2 3">
    <name type="scientific">Tolypocladium ophioglossoides (strain CBS 100239)</name>
    <name type="common">Snaketongue truffleclub</name>
    <name type="synonym">Elaphocordyceps ophioglossoides</name>
    <dbReference type="NCBI Taxonomy" id="1163406"/>
    <lineage>
        <taxon>Eukaryota</taxon>
        <taxon>Fungi</taxon>
        <taxon>Dikarya</taxon>
        <taxon>Ascomycota</taxon>
        <taxon>Pezizomycotina</taxon>
        <taxon>Sordariomycetes</taxon>
        <taxon>Hypocreomycetidae</taxon>
        <taxon>Hypocreales</taxon>
        <taxon>Ophiocordycipitaceae</taxon>
        <taxon>Tolypocladium</taxon>
    </lineage>
</organism>
<proteinExistence type="predicted"/>
<evidence type="ECO:0000313" key="2">
    <source>
        <dbReference type="EMBL" id="KND89645.1"/>
    </source>
</evidence>
<evidence type="ECO:0000256" key="1">
    <source>
        <dbReference type="SAM" id="MobiDB-lite"/>
    </source>
</evidence>
<evidence type="ECO:0000313" key="3">
    <source>
        <dbReference type="Proteomes" id="UP000036947"/>
    </source>
</evidence>
<name>A0A0L0N739_TOLOC</name>
<dbReference type="AlphaFoldDB" id="A0A0L0N739"/>
<feature type="non-terminal residue" evidence="2">
    <location>
        <position position="1"/>
    </location>
</feature>
<reference evidence="2 3" key="1">
    <citation type="journal article" date="2015" name="BMC Genomics">
        <title>The genome of the truffle-parasite Tolypocladium ophioglossoides and the evolution of antifungal peptaibiotics.</title>
        <authorList>
            <person name="Quandt C.A."/>
            <person name="Bushley K.E."/>
            <person name="Spatafora J.W."/>
        </authorList>
    </citation>
    <scope>NUCLEOTIDE SEQUENCE [LARGE SCALE GENOMIC DNA]</scope>
    <source>
        <strain evidence="2 3">CBS 100239</strain>
    </source>
</reference>
<gene>
    <name evidence="2" type="ORF">TOPH_05698</name>
</gene>
<dbReference type="OrthoDB" id="3550599at2759"/>
<keyword evidence="3" id="KW-1185">Reference proteome</keyword>
<feature type="compositionally biased region" description="Low complexity" evidence="1">
    <location>
        <begin position="91"/>
        <end position="103"/>
    </location>
</feature>
<dbReference type="STRING" id="1163406.A0A0L0N739"/>
<accession>A0A0L0N739</accession>
<feature type="region of interest" description="Disordered" evidence="1">
    <location>
        <begin position="256"/>
        <end position="278"/>
    </location>
</feature>
<comment type="caution">
    <text evidence="2">The sequence shown here is derived from an EMBL/GenBank/DDBJ whole genome shotgun (WGS) entry which is preliminary data.</text>
</comment>
<feature type="region of interest" description="Disordered" evidence="1">
    <location>
        <begin position="73"/>
        <end position="118"/>
    </location>
</feature>
<dbReference type="EMBL" id="LFRF01000017">
    <property type="protein sequence ID" value="KND89645.1"/>
    <property type="molecule type" value="Genomic_DNA"/>
</dbReference>
<feature type="region of interest" description="Disordered" evidence="1">
    <location>
        <begin position="180"/>
        <end position="209"/>
    </location>
</feature>
<dbReference type="Proteomes" id="UP000036947">
    <property type="component" value="Unassembled WGS sequence"/>
</dbReference>
<feature type="compositionally biased region" description="Polar residues" evidence="1">
    <location>
        <begin position="76"/>
        <end position="90"/>
    </location>
</feature>
<feature type="non-terminal residue" evidence="2">
    <location>
        <position position="525"/>
    </location>
</feature>
<sequence length="525" mass="58285">DASLLPLVQRNRLSLRLKIFFRCVTRITPKVPPHVIDHCGVICLPDAHSSVDMNQQNEEPIYVRGHLAPEHHEKSGQTFLDGQRQGTAEKSTSQNATASSTSAVRGMEGKVVKQTAKRTSRTRLIATLNRVNGINKAAQPATKVSSETLEAVSLSGGRQDFTSNGSITAPEAMLSTIPETKAQQPAPLPDPVPQNPAASAPSAGRGLSLRMDGRNFSLVNRVAYAPSKSAEERRRSKIQDFDSAAFDAAIYQQPAAMKPPSRVPMPARPRRSSQSSSEGQRMYLHFNPAIHLSHNRSEEWFKAKAEEIESRGGRKAWFGKAIERHRWLRAQKKCEKRLANGYGLPQRRADPQPWTYNRPMDFGDLPASKLPDDVLQNAAWLKACAWHRETERIRALRHRESKRSKQETQEFYKNVQRAAREDEPRLVLADGVPRRDEHLLAAGLGHLQLNFTLAAVAEHLEQPQCGDLVARGDLVVVGLVGKDQRHDALLLEVRLVDARERLGQHDARAEVAWLQGGVFASGALA</sequence>